<dbReference type="OrthoDB" id="5314306at2759"/>
<dbReference type="Proteomes" id="UP000230069">
    <property type="component" value="Unassembled WGS sequence"/>
</dbReference>
<evidence type="ECO:0000313" key="2">
    <source>
        <dbReference type="EMBL" id="PIA29302.1"/>
    </source>
</evidence>
<dbReference type="Pfam" id="PF12937">
    <property type="entry name" value="F-box-like"/>
    <property type="match status" value="1"/>
</dbReference>
<sequence length="302" mass="34998">MDHLPSEITAQILSMLPVRSVLRCKYVCKTRRNLIDDPKFADLHFTKSSFQLQESERLVDLTNFKAISRYLHGIGCGFDHTNKKLKLVVIYNSLVVDGSNGCITEAQVFTLGSDLWIDLKNVPQVQCLKPSATVQGSIHWLTYEFHFLRILSFDLASENFSFLELPKCYLGKEVDVHEFRIMNFGGDLSVVDFSYYYDRIEIWVMKEYGVKESWTKHTIMRTDSVTGVNYSRIYPISPWKNGEILLLNDGRKLISYNLETGMYTLFQIDGFPEDYYLNDVNQVHRFEVHPYVGNLLSVQPED</sequence>
<keyword evidence="3" id="KW-1185">Reference proteome</keyword>
<dbReference type="PANTHER" id="PTHR31672">
    <property type="entry name" value="BNACNNG10540D PROTEIN"/>
    <property type="match status" value="1"/>
</dbReference>
<dbReference type="InterPro" id="IPR017451">
    <property type="entry name" value="F-box-assoc_interact_dom"/>
</dbReference>
<dbReference type="PROSITE" id="PS50181">
    <property type="entry name" value="FBOX"/>
    <property type="match status" value="1"/>
</dbReference>
<dbReference type="EMBL" id="KZ305078">
    <property type="protein sequence ID" value="PIA29302.1"/>
    <property type="molecule type" value="Genomic_DNA"/>
</dbReference>
<dbReference type="InterPro" id="IPR001810">
    <property type="entry name" value="F-box_dom"/>
</dbReference>
<organism evidence="2 3">
    <name type="scientific">Aquilegia coerulea</name>
    <name type="common">Rocky mountain columbine</name>
    <dbReference type="NCBI Taxonomy" id="218851"/>
    <lineage>
        <taxon>Eukaryota</taxon>
        <taxon>Viridiplantae</taxon>
        <taxon>Streptophyta</taxon>
        <taxon>Embryophyta</taxon>
        <taxon>Tracheophyta</taxon>
        <taxon>Spermatophyta</taxon>
        <taxon>Magnoliopsida</taxon>
        <taxon>Ranunculales</taxon>
        <taxon>Ranunculaceae</taxon>
        <taxon>Thalictroideae</taxon>
        <taxon>Aquilegia</taxon>
    </lineage>
</organism>
<dbReference type="Pfam" id="PF08268">
    <property type="entry name" value="FBA_3"/>
    <property type="match status" value="1"/>
</dbReference>
<dbReference type="SUPFAM" id="SSF81383">
    <property type="entry name" value="F-box domain"/>
    <property type="match status" value="1"/>
</dbReference>
<dbReference type="InParanoid" id="A0A2G5CDE5"/>
<evidence type="ECO:0000313" key="3">
    <source>
        <dbReference type="Proteomes" id="UP000230069"/>
    </source>
</evidence>
<reference evidence="2 3" key="1">
    <citation type="submission" date="2017-09" db="EMBL/GenBank/DDBJ databases">
        <title>WGS assembly of Aquilegia coerulea Goldsmith.</title>
        <authorList>
            <person name="Hodges S."/>
            <person name="Kramer E."/>
            <person name="Nordborg M."/>
            <person name="Tomkins J."/>
            <person name="Borevitz J."/>
            <person name="Derieg N."/>
            <person name="Yan J."/>
            <person name="Mihaltcheva S."/>
            <person name="Hayes R.D."/>
            <person name="Rokhsar D."/>
        </authorList>
    </citation>
    <scope>NUCLEOTIDE SEQUENCE [LARGE SCALE GENOMIC DNA]</scope>
    <source>
        <strain evidence="3">cv. Goldsmith</strain>
    </source>
</reference>
<feature type="domain" description="F-box" evidence="1">
    <location>
        <begin position="1"/>
        <end position="48"/>
    </location>
</feature>
<dbReference type="FunCoup" id="A0A2G5CDE5">
    <property type="interactions" value="81"/>
</dbReference>
<dbReference type="InterPro" id="IPR050796">
    <property type="entry name" value="SCF_F-box_component"/>
</dbReference>
<protein>
    <recommendedName>
        <fullName evidence="1">F-box domain-containing protein</fullName>
    </recommendedName>
</protein>
<accession>A0A2G5CDE5</accession>
<proteinExistence type="predicted"/>
<name>A0A2G5CDE5_AQUCA</name>
<dbReference type="Gene3D" id="1.20.1280.50">
    <property type="match status" value="1"/>
</dbReference>
<dbReference type="SMART" id="SM00256">
    <property type="entry name" value="FBOX"/>
    <property type="match status" value="1"/>
</dbReference>
<dbReference type="InterPro" id="IPR013187">
    <property type="entry name" value="F-box-assoc_dom_typ3"/>
</dbReference>
<gene>
    <name evidence="2" type="ORF">AQUCO_06100074v1</name>
</gene>
<dbReference type="AlphaFoldDB" id="A0A2G5CDE5"/>
<dbReference type="NCBIfam" id="TIGR01640">
    <property type="entry name" value="F_box_assoc_1"/>
    <property type="match status" value="1"/>
</dbReference>
<dbReference type="InterPro" id="IPR036047">
    <property type="entry name" value="F-box-like_dom_sf"/>
</dbReference>
<dbReference type="PANTHER" id="PTHR31672:SF13">
    <property type="entry name" value="F-BOX PROTEIN CPR30-LIKE"/>
    <property type="match status" value="1"/>
</dbReference>
<evidence type="ECO:0000259" key="1">
    <source>
        <dbReference type="PROSITE" id="PS50181"/>
    </source>
</evidence>